<gene>
    <name evidence="8" type="ORF">TrCOL_g12127</name>
</gene>
<dbReference type="OrthoDB" id="420380at2759"/>
<comment type="caution">
    <text evidence="8">The sequence shown here is derived from an EMBL/GenBank/DDBJ whole genome shotgun (WGS) entry which is preliminary data.</text>
</comment>
<dbReference type="InterPro" id="IPR045054">
    <property type="entry name" value="P4HA-like"/>
</dbReference>
<sequence>MQFGGDKEVREKWLRAEREVMKHGGDMVDTKRVVRDEDRKVLVGGGVGEGEQIAQGLWVSEGWVDCSGARVLMDAIDEKMGDGGGRRSTIVGGTKEGEEQKEVDEELRTSETCWFGHEENEVLKGIAERAASYAGVPISCAESFQASRYSPGGFYSLHTDNVDSFNDLEAGGRWGTLIVYLNGGMSPSDDGERRFEGGETEFPYASGGPVLVTPSTGRGAFFHNVAGTDFPITRGNMHSLTTEGGMAHGGRKVEGEGRKYIITLWFHADDIKK</sequence>
<evidence type="ECO:0000256" key="4">
    <source>
        <dbReference type="ARBA" id="ARBA00023002"/>
    </source>
</evidence>
<evidence type="ECO:0000256" key="1">
    <source>
        <dbReference type="ARBA" id="ARBA00001961"/>
    </source>
</evidence>
<dbReference type="AlphaFoldDB" id="A0A9W7G102"/>
<feature type="domain" description="Fe2OG dioxygenase" evidence="7">
    <location>
        <begin position="140"/>
        <end position="268"/>
    </location>
</feature>
<comment type="cofactor">
    <cofactor evidence="1">
        <name>L-ascorbate</name>
        <dbReference type="ChEBI" id="CHEBI:38290"/>
    </cofactor>
</comment>
<accession>A0A9W7G102</accession>
<feature type="region of interest" description="Disordered" evidence="6">
    <location>
        <begin position="83"/>
        <end position="103"/>
    </location>
</feature>
<dbReference type="InterPro" id="IPR044862">
    <property type="entry name" value="Pro_4_hyd_alph_FE2OG_OXY"/>
</dbReference>
<organism evidence="8 9">
    <name type="scientific">Triparma columacea</name>
    <dbReference type="NCBI Taxonomy" id="722753"/>
    <lineage>
        <taxon>Eukaryota</taxon>
        <taxon>Sar</taxon>
        <taxon>Stramenopiles</taxon>
        <taxon>Ochrophyta</taxon>
        <taxon>Bolidophyceae</taxon>
        <taxon>Parmales</taxon>
        <taxon>Triparmaceae</taxon>
        <taxon>Triparma</taxon>
    </lineage>
</organism>
<keyword evidence="4" id="KW-0560">Oxidoreductase</keyword>
<dbReference type="InterPro" id="IPR006620">
    <property type="entry name" value="Pro_4_hyd_alph"/>
</dbReference>
<proteinExistence type="predicted"/>
<evidence type="ECO:0000313" key="8">
    <source>
        <dbReference type="EMBL" id="GMI28722.1"/>
    </source>
</evidence>
<keyword evidence="9" id="KW-1185">Reference proteome</keyword>
<evidence type="ECO:0000256" key="3">
    <source>
        <dbReference type="ARBA" id="ARBA00022964"/>
    </source>
</evidence>
<evidence type="ECO:0000256" key="6">
    <source>
        <dbReference type="SAM" id="MobiDB-lite"/>
    </source>
</evidence>
<dbReference type="Proteomes" id="UP001165065">
    <property type="component" value="Unassembled WGS sequence"/>
</dbReference>
<dbReference type="Gene3D" id="2.60.120.620">
    <property type="entry name" value="q2cbj1_9rhob like domain"/>
    <property type="match status" value="1"/>
</dbReference>
<dbReference type="SMART" id="SM00702">
    <property type="entry name" value="P4Hc"/>
    <property type="match status" value="1"/>
</dbReference>
<name>A0A9W7G102_9STRA</name>
<evidence type="ECO:0000256" key="5">
    <source>
        <dbReference type="ARBA" id="ARBA00023004"/>
    </source>
</evidence>
<dbReference type="InterPro" id="IPR005123">
    <property type="entry name" value="Oxoglu/Fe-dep_dioxygenase_dom"/>
</dbReference>
<dbReference type="GO" id="GO:0005506">
    <property type="term" value="F:iron ion binding"/>
    <property type="evidence" value="ECO:0007669"/>
    <property type="project" value="InterPro"/>
</dbReference>
<keyword evidence="3" id="KW-0223">Dioxygenase</keyword>
<dbReference type="PANTHER" id="PTHR10869:SF246">
    <property type="entry name" value="TRANSMEMBRANE PROLYL 4-HYDROXYLASE"/>
    <property type="match status" value="1"/>
</dbReference>
<evidence type="ECO:0000313" key="9">
    <source>
        <dbReference type="Proteomes" id="UP001165065"/>
    </source>
</evidence>
<protein>
    <recommendedName>
        <fullName evidence="7">Fe2OG dioxygenase domain-containing protein</fullName>
    </recommendedName>
</protein>
<evidence type="ECO:0000256" key="2">
    <source>
        <dbReference type="ARBA" id="ARBA00022723"/>
    </source>
</evidence>
<keyword evidence="2" id="KW-0479">Metal-binding</keyword>
<dbReference type="EMBL" id="BRYA01000667">
    <property type="protein sequence ID" value="GMI28722.1"/>
    <property type="molecule type" value="Genomic_DNA"/>
</dbReference>
<dbReference type="GO" id="GO:0004656">
    <property type="term" value="F:procollagen-proline 4-dioxygenase activity"/>
    <property type="evidence" value="ECO:0007669"/>
    <property type="project" value="TreeGrafter"/>
</dbReference>
<dbReference type="GO" id="GO:0005783">
    <property type="term" value="C:endoplasmic reticulum"/>
    <property type="evidence" value="ECO:0007669"/>
    <property type="project" value="TreeGrafter"/>
</dbReference>
<dbReference type="GO" id="GO:0031418">
    <property type="term" value="F:L-ascorbic acid binding"/>
    <property type="evidence" value="ECO:0007669"/>
    <property type="project" value="InterPro"/>
</dbReference>
<evidence type="ECO:0000259" key="7">
    <source>
        <dbReference type="PROSITE" id="PS51471"/>
    </source>
</evidence>
<dbReference type="PANTHER" id="PTHR10869">
    <property type="entry name" value="PROLYL 4-HYDROXYLASE ALPHA SUBUNIT"/>
    <property type="match status" value="1"/>
</dbReference>
<dbReference type="Pfam" id="PF13640">
    <property type="entry name" value="2OG-FeII_Oxy_3"/>
    <property type="match status" value="1"/>
</dbReference>
<keyword evidence="5" id="KW-0408">Iron</keyword>
<dbReference type="PROSITE" id="PS51471">
    <property type="entry name" value="FE2OG_OXY"/>
    <property type="match status" value="1"/>
</dbReference>
<reference evidence="9" key="1">
    <citation type="journal article" date="2023" name="Commun. Biol.">
        <title>Genome analysis of Parmales, the sister group of diatoms, reveals the evolutionary specialization of diatoms from phago-mixotrophs to photoautotrophs.</title>
        <authorList>
            <person name="Ban H."/>
            <person name="Sato S."/>
            <person name="Yoshikawa S."/>
            <person name="Yamada K."/>
            <person name="Nakamura Y."/>
            <person name="Ichinomiya M."/>
            <person name="Sato N."/>
            <person name="Blanc-Mathieu R."/>
            <person name="Endo H."/>
            <person name="Kuwata A."/>
            <person name="Ogata H."/>
        </authorList>
    </citation>
    <scope>NUCLEOTIDE SEQUENCE [LARGE SCALE GENOMIC DNA]</scope>
</reference>